<dbReference type="InterPro" id="IPR011008">
    <property type="entry name" value="Dimeric_a/b-barrel"/>
</dbReference>
<dbReference type="OrthoDB" id="4520428at2759"/>
<reference evidence="3" key="1">
    <citation type="journal article" date="2021" name="BMC Genomics">
        <title>Chromosome-level genome assembly and manually-curated proteome of model necrotroph Parastagonospora nodorum Sn15 reveals a genome-wide trove of candidate effector homologs, and redundancy of virulence-related functions within an accessory chromosome.</title>
        <authorList>
            <person name="Bertazzoni S."/>
            <person name="Jones D.A.B."/>
            <person name="Phan H.T."/>
            <person name="Tan K.-C."/>
            <person name="Hane J.K."/>
        </authorList>
    </citation>
    <scope>NUCLEOTIDE SEQUENCE [LARGE SCALE GENOMIC DNA]</scope>
    <source>
        <strain evidence="3">SN15 / ATCC MYA-4574 / FGSC 10173)</strain>
    </source>
</reference>
<keyword evidence="3" id="KW-1185">Reference proteome</keyword>
<proteinExistence type="predicted"/>
<dbReference type="SUPFAM" id="SSF54909">
    <property type="entry name" value="Dimeric alpha+beta barrel"/>
    <property type="match status" value="1"/>
</dbReference>
<evidence type="ECO:0000313" key="3">
    <source>
        <dbReference type="Proteomes" id="UP000663193"/>
    </source>
</evidence>
<dbReference type="Pfam" id="PF03992">
    <property type="entry name" value="ABM"/>
    <property type="match status" value="1"/>
</dbReference>
<evidence type="ECO:0000259" key="1">
    <source>
        <dbReference type="PROSITE" id="PS51725"/>
    </source>
</evidence>
<dbReference type="PROSITE" id="PS51725">
    <property type="entry name" value="ABM"/>
    <property type="match status" value="1"/>
</dbReference>
<dbReference type="InterPro" id="IPR007138">
    <property type="entry name" value="ABM_dom"/>
</dbReference>
<dbReference type="VEuPathDB" id="FungiDB:JI435_104850"/>
<organism evidence="2 3">
    <name type="scientific">Phaeosphaeria nodorum (strain SN15 / ATCC MYA-4574 / FGSC 10173)</name>
    <name type="common">Glume blotch fungus</name>
    <name type="synonym">Parastagonospora nodorum</name>
    <dbReference type="NCBI Taxonomy" id="321614"/>
    <lineage>
        <taxon>Eukaryota</taxon>
        <taxon>Fungi</taxon>
        <taxon>Dikarya</taxon>
        <taxon>Ascomycota</taxon>
        <taxon>Pezizomycotina</taxon>
        <taxon>Dothideomycetes</taxon>
        <taxon>Pleosporomycetidae</taxon>
        <taxon>Pleosporales</taxon>
        <taxon>Pleosporineae</taxon>
        <taxon>Phaeosphaeriaceae</taxon>
        <taxon>Parastagonospora</taxon>
    </lineage>
</organism>
<dbReference type="Proteomes" id="UP000663193">
    <property type="component" value="Chromosome 17"/>
</dbReference>
<dbReference type="AlphaFoldDB" id="A0A7U2FFY4"/>
<protein>
    <recommendedName>
        <fullName evidence="1">ABM domain-containing protein</fullName>
    </recommendedName>
</protein>
<feature type="domain" description="ABM" evidence="1">
    <location>
        <begin position="4"/>
        <end position="98"/>
    </location>
</feature>
<sequence>MTGILTTARLVFKDTSAREKAIEAFRKIIAFTTSNEPEVLQYVCALPVEDKSGTDIYMIEEYANQAASDAHLATKPVQDLIQLFTTGDVLAGPPEVHNCPVQHKKSLGQPLLVSSNPGIVLLHSTSTGADAWAKAVEDINELSFSAVVEDDETKGVRLELIFDSWSRYEAFEMSDAVKGAENATKIRPIAGFLGREDRSKL</sequence>
<accession>A0A7U2FFY4</accession>
<gene>
    <name evidence="2" type="ORF">JI435_104850</name>
</gene>
<name>A0A7U2FFY4_PHANO</name>
<dbReference type="Gene3D" id="3.30.70.100">
    <property type="match status" value="1"/>
</dbReference>
<dbReference type="PANTHER" id="PTHR40624">
    <property type="entry name" value="BIOSYNTHESIS MONOOXYGENASE, PUTATIVE (AFU_ORTHOLOGUE AFUA_1G12025)-RELATED"/>
    <property type="match status" value="1"/>
</dbReference>
<dbReference type="PANTHER" id="PTHR40624:SF1">
    <property type="entry name" value="BIOSYNTHESIS MONOOXYGENASE, PUTATIVE (AFU_ORTHOLOGUE AFUA_1G12025)-RELATED"/>
    <property type="match status" value="1"/>
</dbReference>
<evidence type="ECO:0000313" key="2">
    <source>
        <dbReference type="EMBL" id="QRD04545.1"/>
    </source>
</evidence>
<dbReference type="EMBL" id="CP069039">
    <property type="protein sequence ID" value="QRD04545.1"/>
    <property type="molecule type" value="Genomic_DNA"/>
</dbReference>